<dbReference type="Gene3D" id="1.25.40.20">
    <property type="entry name" value="Ankyrin repeat-containing domain"/>
    <property type="match status" value="1"/>
</dbReference>
<organism evidence="10 11">
    <name type="scientific">Citrullus colocynthis</name>
    <name type="common">colocynth</name>
    <dbReference type="NCBI Taxonomy" id="252529"/>
    <lineage>
        <taxon>Eukaryota</taxon>
        <taxon>Viridiplantae</taxon>
        <taxon>Streptophyta</taxon>
        <taxon>Embryophyta</taxon>
        <taxon>Tracheophyta</taxon>
        <taxon>Spermatophyta</taxon>
        <taxon>Magnoliopsida</taxon>
        <taxon>eudicotyledons</taxon>
        <taxon>Gunneridae</taxon>
        <taxon>Pentapetalae</taxon>
        <taxon>rosids</taxon>
        <taxon>fabids</taxon>
        <taxon>Cucurbitales</taxon>
        <taxon>Cucurbitaceae</taxon>
        <taxon>Benincaseae</taxon>
        <taxon>Citrullus</taxon>
    </lineage>
</organism>
<comment type="subcellular location">
    <subcellularLocation>
        <location evidence="1">Membrane</location>
        <topology evidence="1">Multi-pass membrane protein</topology>
    </subcellularLocation>
</comment>
<reference evidence="10 11" key="1">
    <citation type="submission" date="2024-03" db="EMBL/GenBank/DDBJ databases">
        <authorList>
            <person name="Gkanogiannis A."/>
            <person name="Becerra Lopez-Lavalle L."/>
        </authorList>
    </citation>
    <scope>NUCLEOTIDE SEQUENCE [LARGE SCALE GENOMIC DNA]</scope>
</reference>
<evidence type="ECO:0000256" key="2">
    <source>
        <dbReference type="ARBA" id="ARBA00022692"/>
    </source>
</evidence>
<evidence type="ECO:0000313" key="11">
    <source>
        <dbReference type="Proteomes" id="UP001642487"/>
    </source>
</evidence>
<dbReference type="Pfam" id="PF13857">
    <property type="entry name" value="Ank_5"/>
    <property type="match status" value="1"/>
</dbReference>
<evidence type="ECO:0000259" key="9">
    <source>
        <dbReference type="Pfam" id="PF13962"/>
    </source>
</evidence>
<accession>A0ABP0XYG0</accession>
<evidence type="ECO:0000256" key="7">
    <source>
        <dbReference type="PROSITE-ProRule" id="PRU00023"/>
    </source>
</evidence>
<evidence type="ECO:0000256" key="6">
    <source>
        <dbReference type="ARBA" id="ARBA00023136"/>
    </source>
</evidence>
<feature type="transmembrane region" description="Helical" evidence="8">
    <location>
        <begin position="382"/>
        <end position="404"/>
    </location>
</feature>
<dbReference type="InterPro" id="IPR002110">
    <property type="entry name" value="Ankyrin_rpt"/>
</dbReference>
<dbReference type="SMART" id="SM00248">
    <property type="entry name" value="ANK"/>
    <property type="match status" value="6"/>
</dbReference>
<evidence type="ECO:0000256" key="8">
    <source>
        <dbReference type="SAM" id="Phobius"/>
    </source>
</evidence>
<proteinExistence type="predicted"/>
<feature type="transmembrane region" description="Helical" evidence="8">
    <location>
        <begin position="355"/>
        <end position="375"/>
    </location>
</feature>
<feature type="domain" description="PGG" evidence="9">
    <location>
        <begin position="299"/>
        <end position="405"/>
    </location>
</feature>
<feature type="repeat" description="ANK" evidence="7">
    <location>
        <begin position="108"/>
        <end position="130"/>
    </location>
</feature>
<name>A0ABP0XYG0_9ROSI</name>
<keyword evidence="6 8" id="KW-0472">Membrane</keyword>
<dbReference type="PANTHER" id="PTHR24186:SF37">
    <property type="entry name" value="PGG DOMAIN-CONTAINING PROTEIN"/>
    <property type="match status" value="1"/>
</dbReference>
<dbReference type="PANTHER" id="PTHR24186">
    <property type="entry name" value="PROTEIN PHOSPHATASE 1 REGULATORY SUBUNIT"/>
    <property type="match status" value="1"/>
</dbReference>
<feature type="transmembrane region" description="Helical" evidence="8">
    <location>
        <begin position="443"/>
        <end position="469"/>
    </location>
</feature>
<keyword evidence="3" id="KW-0677">Repeat</keyword>
<evidence type="ECO:0000256" key="5">
    <source>
        <dbReference type="ARBA" id="ARBA00023043"/>
    </source>
</evidence>
<dbReference type="Pfam" id="PF12796">
    <property type="entry name" value="Ank_2"/>
    <property type="match status" value="1"/>
</dbReference>
<dbReference type="PROSITE" id="PS50088">
    <property type="entry name" value="ANK_REPEAT"/>
    <property type="match status" value="2"/>
</dbReference>
<keyword evidence="11" id="KW-1185">Reference proteome</keyword>
<dbReference type="EMBL" id="OZ021745">
    <property type="protein sequence ID" value="CAK9313194.1"/>
    <property type="molecule type" value="Genomic_DNA"/>
</dbReference>
<sequence length="485" mass="53643">MAESIRKRLDEAAIEGNVATLLELLQQDPMLLARLNLNDFNETPLHVASLLGHVTFVDEILKRRPQLARDLDSRRCSALHLAAAEGSLDIVQILLRVDPDMCSICNEDGRNPIHLAAMRGRVDVLAELVRVRPAAARTAVDGGGTVLHLCVKFNQVEALKMLIETMEVKEKDNDFINTQDDYGFTILHLAVSHKQLQTVEYLINHTGIEVNAKTSNGLTPLDILTQSQRDLKDLDIAETLTAANAIRTTNKKPPPPPPPSSCVKIKNEKSCQTWRWFFSALFHNGDWWFMNEKSEWLMKQESLMVVASLIATMAFQAGVNPPGGIWQDDQASGNPRQTAGTSVMAGKDKETYNKYLVSNTVGFMTSFIAIVMILIGLPQKRIFMRVLIMTMCAAVSAMAFTYGYSIKFFTPLPPPPTEASNSTSPPPSPLTIWGTPRPKSDSVISLISIIVAIVVTSSMGIFLVAKLFYVHSRQNKPTGHTLPRP</sequence>
<keyword evidence="5 7" id="KW-0040">ANK repeat</keyword>
<evidence type="ECO:0000256" key="3">
    <source>
        <dbReference type="ARBA" id="ARBA00022737"/>
    </source>
</evidence>
<evidence type="ECO:0000256" key="1">
    <source>
        <dbReference type="ARBA" id="ARBA00004141"/>
    </source>
</evidence>
<keyword evidence="2 8" id="KW-0812">Transmembrane</keyword>
<dbReference type="Proteomes" id="UP001642487">
    <property type="component" value="Chromosome 11"/>
</dbReference>
<gene>
    <name evidence="10" type="ORF">CITCOLO1_LOCUS4906</name>
</gene>
<evidence type="ECO:0000313" key="10">
    <source>
        <dbReference type="EMBL" id="CAK9313194.1"/>
    </source>
</evidence>
<feature type="repeat" description="ANK" evidence="7">
    <location>
        <begin position="74"/>
        <end position="101"/>
    </location>
</feature>
<dbReference type="Pfam" id="PF13962">
    <property type="entry name" value="PGG"/>
    <property type="match status" value="1"/>
</dbReference>
<keyword evidence="4 8" id="KW-1133">Transmembrane helix</keyword>
<dbReference type="InterPro" id="IPR036770">
    <property type="entry name" value="Ankyrin_rpt-contain_sf"/>
</dbReference>
<dbReference type="PROSITE" id="PS50297">
    <property type="entry name" value="ANK_REP_REGION"/>
    <property type="match status" value="2"/>
</dbReference>
<dbReference type="InterPro" id="IPR026961">
    <property type="entry name" value="PGG_dom"/>
</dbReference>
<protein>
    <recommendedName>
        <fullName evidence="9">PGG domain-containing protein</fullName>
    </recommendedName>
</protein>
<dbReference type="SUPFAM" id="SSF48403">
    <property type="entry name" value="Ankyrin repeat"/>
    <property type="match status" value="1"/>
</dbReference>
<evidence type="ECO:0000256" key="4">
    <source>
        <dbReference type="ARBA" id="ARBA00022989"/>
    </source>
</evidence>